<evidence type="ECO:0000313" key="2">
    <source>
        <dbReference type="Proteomes" id="UP000062973"/>
    </source>
</evidence>
<dbReference type="EMBL" id="CP009110">
    <property type="protein sequence ID" value="AIJ20225.1"/>
    <property type="molecule type" value="Genomic_DNA"/>
</dbReference>
<dbReference type="KEGG" id="amq:AMETH_0133"/>
<organism evidence="1 2">
    <name type="scientific">Amycolatopsis methanolica 239</name>
    <dbReference type="NCBI Taxonomy" id="1068978"/>
    <lineage>
        <taxon>Bacteria</taxon>
        <taxon>Bacillati</taxon>
        <taxon>Actinomycetota</taxon>
        <taxon>Actinomycetes</taxon>
        <taxon>Pseudonocardiales</taxon>
        <taxon>Pseudonocardiaceae</taxon>
        <taxon>Amycolatopsis</taxon>
        <taxon>Amycolatopsis methanolica group</taxon>
    </lineage>
</organism>
<sequence length="127" mass="12922">MFAGLNACQLLDQLNAGQGFNPGENKSARNQCTASKPEFITYSLALDSTQGLSGFAADNTGAREISINGRDALQADIPTGGCAVAVGVGEHALALVLATMARASEDAQGCPNAQAFAEKVEPLLPAG</sequence>
<gene>
    <name evidence="1" type="ORF">AMETH_0133</name>
</gene>
<dbReference type="PATRIC" id="fig|1068978.7.peg.143"/>
<keyword evidence="2" id="KW-1185">Reference proteome</keyword>
<reference evidence="1 2" key="1">
    <citation type="submission" date="2014-07" db="EMBL/GenBank/DDBJ databases">
        <title>Whole Genome Sequence of the Amycolatopsis methanolica 239.</title>
        <authorList>
            <person name="Tang B."/>
        </authorList>
    </citation>
    <scope>NUCLEOTIDE SEQUENCE [LARGE SCALE GENOMIC DNA]</scope>
    <source>
        <strain evidence="1 2">239</strain>
    </source>
</reference>
<proteinExistence type="predicted"/>
<dbReference type="AlphaFoldDB" id="A0A076MMZ1"/>
<dbReference type="Proteomes" id="UP000062973">
    <property type="component" value="Chromosome"/>
</dbReference>
<protein>
    <submittedName>
        <fullName evidence="1">Uncharacterized protein</fullName>
    </submittedName>
</protein>
<dbReference type="HOGENOM" id="CLU_121935_1_0_11"/>
<name>A0A076MMZ1_AMYME</name>
<accession>A0A076MMZ1</accession>
<evidence type="ECO:0000313" key="1">
    <source>
        <dbReference type="EMBL" id="AIJ20225.1"/>
    </source>
</evidence>